<proteinExistence type="predicted"/>
<dbReference type="AlphaFoldDB" id="A2GMV5"/>
<organism evidence="1 2">
    <name type="scientific">Trichomonas vaginalis (strain ATCC PRA-98 / G3)</name>
    <dbReference type="NCBI Taxonomy" id="412133"/>
    <lineage>
        <taxon>Eukaryota</taxon>
        <taxon>Metamonada</taxon>
        <taxon>Parabasalia</taxon>
        <taxon>Trichomonadida</taxon>
        <taxon>Trichomonadidae</taxon>
        <taxon>Trichomonas</taxon>
    </lineage>
</organism>
<dbReference type="EMBL" id="DS117522">
    <property type="protein sequence ID" value="EAX81513.1"/>
    <property type="molecule type" value="Genomic_DNA"/>
</dbReference>
<name>A2GMV5_TRIV3</name>
<gene>
    <name evidence="1" type="ORF">TVAG_581610</name>
</gene>
<sequence length="48" mass="5502">MMNAGLMKQATVLQQQLNAINNQYSMLIQQNMNQGNAILQMQYELICL</sequence>
<evidence type="ECO:0000313" key="1">
    <source>
        <dbReference type="EMBL" id="EAX81513.1"/>
    </source>
</evidence>
<evidence type="ECO:0000313" key="2">
    <source>
        <dbReference type="Proteomes" id="UP000001542"/>
    </source>
</evidence>
<keyword evidence="2" id="KW-1185">Reference proteome</keyword>
<dbReference type="VEuPathDB" id="TrichDB:TVAG_581610"/>
<dbReference type="Proteomes" id="UP000001542">
    <property type="component" value="Unassembled WGS sequence"/>
</dbReference>
<accession>A2GMV5</accession>
<reference evidence="1" key="1">
    <citation type="submission" date="2006-10" db="EMBL/GenBank/DDBJ databases">
        <authorList>
            <person name="Amadeo P."/>
            <person name="Zhao Q."/>
            <person name="Wortman J."/>
            <person name="Fraser-Liggett C."/>
            <person name="Carlton J."/>
        </authorList>
    </citation>
    <scope>NUCLEOTIDE SEQUENCE</scope>
    <source>
        <strain evidence="1">G3</strain>
    </source>
</reference>
<dbReference type="SMR" id="A2GMV5"/>
<reference evidence="1" key="2">
    <citation type="journal article" date="2007" name="Science">
        <title>Draft genome sequence of the sexually transmitted pathogen Trichomonas vaginalis.</title>
        <authorList>
            <person name="Carlton J.M."/>
            <person name="Hirt R.P."/>
            <person name="Silva J.C."/>
            <person name="Delcher A.L."/>
            <person name="Schatz M."/>
            <person name="Zhao Q."/>
            <person name="Wortman J.R."/>
            <person name="Bidwell S.L."/>
            <person name="Alsmark U.C.M."/>
            <person name="Besteiro S."/>
            <person name="Sicheritz-Ponten T."/>
            <person name="Noel C.J."/>
            <person name="Dacks J.B."/>
            <person name="Foster P.G."/>
            <person name="Simillion C."/>
            <person name="Van de Peer Y."/>
            <person name="Miranda-Saavedra D."/>
            <person name="Barton G.J."/>
            <person name="Westrop G.D."/>
            <person name="Mueller S."/>
            <person name="Dessi D."/>
            <person name="Fiori P.L."/>
            <person name="Ren Q."/>
            <person name="Paulsen I."/>
            <person name="Zhang H."/>
            <person name="Bastida-Corcuera F.D."/>
            <person name="Simoes-Barbosa A."/>
            <person name="Brown M.T."/>
            <person name="Hayes R.D."/>
            <person name="Mukherjee M."/>
            <person name="Okumura C.Y."/>
            <person name="Schneider R."/>
            <person name="Smith A.J."/>
            <person name="Vanacova S."/>
            <person name="Villalvazo M."/>
            <person name="Haas B.J."/>
            <person name="Pertea M."/>
            <person name="Feldblyum T.V."/>
            <person name="Utterback T.R."/>
            <person name="Shu C.L."/>
            <person name="Osoegawa K."/>
            <person name="de Jong P.J."/>
            <person name="Hrdy I."/>
            <person name="Horvathova L."/>
            <person name="Zubacova Z."/>
            <person name="Dolezal P."/>
            <person name="Malik S.B."/>
            <person name="Logsdon J.M. Jr."/>
            <person name="Henze K."/>
            <person name="Gupta A."/>
            <person name="Wang C.C."/>
            <person name="Dunne R.L."/>
            <person name="Upcroft J.A."/>
            <person name="Upcroft P."/>
            <person name="White O."/>
            <person name="Salzberg S.L."/>
            <person name="Tang P."/>
            <person name="Chiu C.-H."/>
            <person name="Lee Y.-S."/>
            <person name="Embley T.M."/>
            <person name="Coombs G.H."/>
            <person name="Mottram J.C."/>
            <person name="Tachezy J."/>
            <person name="Fraser-Liggett C.M."/>
            <person name="Johnson P.J."/>
        </authorList>
    </citation>
    <scope>NUCLEOTIDE SEQUENCE [LARGE SCALE GENOMIC DNA]</scope>
    <source>
        <strain evidence="1">G3</strain>
    </source>
</reference>
<dbReference type="InParanoid" id="A2GMV5"/>
<protein>
    <submittedName>
        <fullName evidence="1">Uncharacterized protein</fullName>
    </submittedName>
</protein>